<comment type="caution">
    <text evidence="7">The sequence shown here is derived from an EMBL/GenBank/DDBJ whole genome shotgun (WGS) entry which is preliminary data.</text>
</comment>
<evidence type="ECO:0000256" key="2">
    <source>
        <dbReference type="ARBA" id="ARBA00022692"/>
    </source>
</evidence>
<evidence type="ECO:0000256" key="5">
    <source>
        <dbReference type="SAM" id="Phobius"/>
    </source>
</evidence>
<dbReference type="NCBIfam" id="NF010119">
    <property type="entry name" value="PRK13595.1"/>
    <property type="match status" value="1"/>
</dbReference>
<dbReference type="Proteomes" id="UP000199681">
    <property type="component" value="Unassembled WGS sequence"/>
</dbReference>
<dbReference type="InterPro" id="IPR044878">
    <property type="entry name" value="UbiA_sf"/>
</dbReference>
<dbReference type="Proteomes" id="UP000297963">
    <property type="component" value="Unassembled WGS sequence"/>
</dbReference>
<protein>
    <submittedName>
        <fullName evidence="6 7">Prenyltransferase</fullName>
    </submittedName>
</protein>
<dbReference type="Gene3D" id="1.10.357.140">
    <property type="entry name" value="UbiA prenyltransferase"/>
    <property type="match status" value="1"/>
</dbReference>
<keyword evidence="4 5" id="KW-0472">Membrane</keyword>
<feature type="transmembrane region" description="Helical" evidence="5">
    <location>
        <begin position="257"/>
        <end position="279"/>
    </location>
</feature>
<evidence type="ECO:0000256" key="3">
    <source>
        <dbReference type="ARBA" id="ARBA00022989"/>
    </source>
</evidence>
<reference evidence="6 8" key="1">
    <citation type="submission" date="2016-10" db="EMBL/GenBank/DDBJ databases">
        <authorList>
            <person name="Varghese N."/>
            <person name="Submissions S."/>
        </authorList>
    </citation>
    <scope>NUCLEOTIDE SEQUENCE [LARGE SCALE GENOMIC DNA]</scope>
    <source>
        <strain evidence="6 8">GMCC 1.11211</strain>
    </source>
</reference>
<dbReference type="EMBL" id="SOFE01000011">
    <property type="protein sequence ID" value="TFB86070.1"/>
    <property type="molecule type" value="Genomic_DNA"/>
</dbReference>
<keyword evidence="2 5" id="KW-0812">Transmembrane</keyword>
<dbReference type="PANTHER" id="PTHR42723:SF1">
    <property type="entry name" value="CHLOROPHYLL SYNTHASE, CHLOROPLASTIC"/>
    <property type="match status" value="1"/>
</dbReference>
<keyword evidence="3 5" id="KW-1133">Transmembrane helix</keyword>
<dbReference type="GO" id="GO:0016765">
    <property type="term" value="F:transferase activity, transferring alkyl or aryl (other than methyl) groups"/>
    <property type="evidence" value="ECO:0007669"/>
    <property type="project" value="InterPro"/>
</dbReference>
<evidence type="ECO:0000256" key="1">
    <source>
        <dbReference type="ARBA" id="ARBA00004141"/>
    </source>
</evidence>
<gene>
    <name evidence="7" type="ORF">E3O11_06130</name>
    <name evidence="6" type="ORF">SAMN05216274_102213</name>
</gene>
<feature type="transmembrane region" description="Helical" evidence="5">
    <location>
        <begin position="207"/>
        <end position="237"/>
    </location>
</feature>
<keyword evidence="7" id="KW-0808">Transferase</keyword>
<dbReference type="PANTHER" id="PTHR42723">
    <property type="entry name" value="CHLOROPHYLL SYNTHASE"/>
    <property type="match status" value="1"/>
</dbReference>
<dbReference type="STRING" id="995038.SAMN05216274_102213"/>
<dbReference type="InterPro" id="IPR050475">
    <property type="entry name" value="Prenyltransferase_related"/>
</dbReference>
<evidence type="ECO:0000313" key="6">
    <source>
        <dbReference type="EMBL" id="SFH27045.1"/>
    </source>
</evidence>
<keyword evidence="8" id="KW-1185">Reference proteome</keyword>
<organism evidence="7 9">
    <name type="scientific">Cryobacterium levicorallinum</name>
    <dbReference type="NCBI Taxonomy" id="995038"/>
    <lineage>
        <taxon>Bacteria</taxon>
        <taxon>Bacillati</taxon>
        <taxon>Actinomycetota</taxon>
        <taxon>Actinomycetes</taxon>
        <taxon>Micrococcales</taxon>
        <taxon>Microbacteriaceae</taxon>
        <taxon>Cryobacterium</taxon>
    </lineage>
</organism>
<dbReference type="GO" id="GO:0016020">
    <property type="term" value="C:membrane"/>
    <property type="evidence" value="ECO:0007669"/>
    <property type="project" value="UniProtKB-SubCell"/>
</dbReference>
<feature type="transmembrane region" description="Helical" evidence="5">
    <location>
        <begin position="39"/>
        <end position="58"/>
    </location>
</feature>
<evidence type="ECO:0000313" key="9">
    <source>
        <dbReference type="Proteomes" id="UP000297963"/>
    </source>
</evidence>
<reference evidence="7 9" key="2">
    <citation type="submission" date="2019-03" db="EMBL/GenBank/DDBJ databases">
        <title>Genomics of glacier-inhabiting Cryobacterium strains.</title>
        <authorList>
            <person name="Liu Q."/>
            <person name="Xin Y.-H."/>
        </authorList>
    </citation>
    <scope>NUCLEOTIDE SEQUENCE [LARGE SCALE GENOMIC DNA]</scope>
    <source>
        <strain evidence="7 9">Hh34</strain>
    </source>
</reference>
<dbReference type="InterPro" id="IPR000537">
    <property type="entry name" value="UbiA_prenyltransferase"/>
</dbReference>
<feature type="transmembrane region" description="Helical" evidence="5">
    <location>
        <begin position="141"/>
        <end position="160"/>
    </location>
</feature>
<name>A0A1I2YN25_9MICO</name>
<evidence type="ECO:0000313" key="7">
    <source>
        <dbReference type="EMBL" id="TFB86070.1"/>
    </source>
</evidence>
<proteinExistence type="predicted"/>
<comment type="subcellular location">
    <subcellularLocation>
        <location evidence="1">Membrane</location>
        <topology evidence="1">Multi-pass membrane protein</topology>
    </subcellularLocation>
</comment>
<dbReference type="Gene3D" id="1.20.120.1780">
    <property type="entry name" value="UbiA prenyltransferase"/>
    <property type="match status" value="1"/>
</dbReference>
<evidence type="ECO:0000256" key="4">
    <source>
        <dbReference type="ARBA" id="ARBA00023136"/>
    </source>
</evidence>
<feature type="transmembrane region" description="Helical" evidence="5">
    <location>
        <begin position="108"/>
        <end position="129"/>
    </location>
</feature>
<dbReference type="Pfam" id="PF01040">
    <property type="entry name" value="UbiA"/>
    <property type="match status" value="1"/>
</dbReference>
<dbReference type="CDD" id="cd13966">
    <property type="entry name" value="PT_UbiA_4"/>
    <property type="match status" value="1"/>
</dbReference>
<accession>A0A1I2YN25</accession>
<sequence length="280" mass="30938">MLTRLVQISRPVLWVNTIGTTVIGMWLLGDLWRWDVLPLLLWVTLPFNLLIYGVNDIFDQETDAQNARKGGHEGARILGSETRPIVLGVLLTNVPFLVFFLVTLPPAALAWIAAYSVIFVFYSMPPLRFKARRYLDSLSNAAYAFPLVFVPLAVGEQPIWSAAIGLMAWSVAKHTYDAVQDIDEDRAARIHTTAVHLGARGATVWSAIWWALSTVGFALINWPVALVNALIAGWLVWSLGRDPTPVTAHRLYRYSIIFPYVAGSVAGAQVVAAILLGTYP</sequence>
<feature type="transmembrane region" description="Helical" evidence="5">
    <location>
        <begin position="85"/>
        <end position="102"/>
    </location>
</feature>
<dbReference type="RefSeq" id="WP_092448386.1">
    <property type="nucleotide sequence ID" value="NZ_BKAC01000012.1"/>
</dbReference>
<dbReference type="AlphaFoldDB" id="A0A1I2YN25"/>
<dbReference type="EMBL" id="FOPW01000002">
    <property type="protein sequence ID" value="SFH27045.1"/>
    <property type="molecule type" value="Genomic_DNA"/>
</dbReference>
<evidence type="ECO:0000313" key="8">
    <source>
        <dbReference type="Proteomes" id="UP000199681"/>
    </source>
</evidence>
<feature type="transmembrane region" description="Helical" evidence="5">
    <location>
        <begin position="12"/>
        <end position="33"/>
    </location>
</feature>